<keyword evidence="3 7" id="KW-0547">Nucleotide-binding</keyword>
<evidence type="ECO:0000256" key="4">
    <source>
        <dbReference type="ARBA" id="ARBA00022777"/>
    </source>
</evidence>
<dbReference type="PANTHER" id="PTHR46566">
    <property type="entry name" value="1-PHOSPHOFRUCTOKINASE-RELATED"/>
    <property type="match status" value="1"/>
</dbReference>
<feature type="domain" description="Carbohydrate kinase PfkB" evidence="9">
    <location>
        <begin position="10"/>
        <end position="289"/>
    </location>
</feature>
<keyword evidence="5 7" id="KW-0067">ATP-binding</keyword>
<dbReference type="GO" id="GO:0044281">
    <property type="term" value="P:small molecule metabolic process"/>
    <property type="evidence" value="ECO:0007669"/>
    <property type="project" value="UniProtKB-ARBA"/>
</dbReference>
<reference evidence="10" key="1">
    <citation type="journal article" date="2021" name="PeerJ">
        <title>Extensive microbial diversity within the chicken gut microbiome revealed by metagenomics and culture.</title>
        <authorList>
            <person name="Gilroy R."/>
            <person name="Ravi A."/>
            <person name="Getino M."/>
            <person name="Pursley I."/>
            <person name="Horton D.L."/>
            <person name="Alikhan N.F."/>
            <person name="Baker D."/>
            <person name="Gharbi K."/>
            <person name="Hall N."/>
            <person name="Watson M."/>
            <person name="Adriaenssens E.M."/>
            <person name="Foster-Nyarko E."/>
            <person name="Jarju S."/>
            <person name="Secka A."/>
            <person name="Antonio M."/>
            <person name="Oren A."/>
            <person name="Chaudhuri R.R."/>
            <person name="La Ragione R."/>
            <person name="Hildebrand F."/>
            <person name="Pallen M.J."/>
        </authorList>
    </citation>
    <scope>NUCLEOTIDE SEQUENCE</scope>
    <source>
        <strain evidence="10">ChiBcec21-2208</strain>
    </source>
</reference>
<dbReference type="AlphaFoldDB" id="A0A921LQ15"/>
<dbReference type="Pfam" id="PF00294">
    <property type="entry name" value="PfkB"/>
    <property type="match status" value="1"/>
</dbReference>
<comment type="similarity">
    <text evidence="1">Belongs to the carbohydrate kinase pfkB family.</text>
</comment>
<dbReference type="PROSITE" id="PS00584">
    <property type="entry name" value="PFKB_KINASES_2"/>
    <property type="match status" value="1"/>
</dbReference>
<evidence type="ECO:0000259" key="9">
    <source>
        <dbReference type="Pfam" id="PF00294"/>
    </source>
</evidence>
<dbReference type="InterPro" id="IPR017583">
    <property type="entry name" value="Tagatose/fructose_Pkinase"/>
</dbReference>
<keyword evidence="7" id="KW-0423">Lactose metabolism</keyword>
<comment type="caution">
    <text evidence="10">The sequence shown here is derived from an EMBL/GenBank/DDBJ whole genome shotgun (WGS) entry which is preliminary data.</text>
</comment>
<dbReference type="NCBIfam" id="TIGR03828">
    <property type="entry name" value="pfkB"/>
    <property type="match status" value="1"/>
</dbReference>
<dbReference type="PIRSF" id="PIRSF000535">
    <property type="entry name" value="1PFK/6PFK/LacC"/>
    <property type="match status" value="1"/>
</dbReference>
<evidence type="ECO:0000256" key="3">
    <source>
        <dbReference type="ARBA" id="ARBA00022741"/>
    </source>
</evidence>
<gene>
    <name evidence="10" type="primary">pfkB</name>
    <name evidence="10" type="ORF">K8V20_12670</name>
</gene>
<evidence type="ECO:0000256" key="2">
    <source>
        <dbReference type="ARBA" id="ARBA00022679"/>
    </source>
</evidence>
<dbReference type="GO" id="GO:0008662">
    <property type="term" value="F:1-phosphofructokinase activity"/>
    <property type="evidence" value="ECO:0007669"/>
    <property type="project" value="UniProtKB-UniRule"/>
</dbReference>
<dbReference type="GO" id="GO:0005524">
    <property type="term" value="F:ATP binding"/>
    <property type="evidence" value="ECO:0007669"/>
    <property type="project" value="UniProtKB-UniRule"/>
</dbReference>
<evidence type="ECO:0000256" key="1">
    <source>
        <dbReference type="ARBA" id="ARBA00005380"/>
    </source>
</evidence>
<dbReference type="PANTHER" id="PTHR46566:SF1">
    <property type="entry name" value="1-PHOSPHOFRUCTOKINASE"/>
    <property type="match status" value="1"/>
</dbReference>
<comment type="function">
    <text evidence="8">Catalyzes the ATP-dependent phosphorylation of fructose-l-phosphate to fructose-l,6-bisphosphate.</text>
</comment>
<keyword evidence="2 7" id="KW-0808">Transferase</keyword>
<accession>A0A921LQ15</accession>
<sequence>MIYTVTFNPAIDYVVRLDTPLQAGTVNRAAGEDCVLGGKGINVSGILAQLDCPSVALGFVAGETGAWLERGLAAQGLQTDFIHLASGMTRINVKIKAGQETELNGAGPAIPPQAMEALQQKLDALRPGDILVLAGSIPSSLPVDTYERVLERLQGHSVRAVVDASGRLLANVLPYEPFLIKPNHHELAEIVGRALHGDEEITAAARELQEQGARNVLVSMAGDGALLLDETGAVHRIGTPKGTVINSVGAGDSMLAGFLAGYLQSGSYQDALRLGTACGSATAFSLGLASRKEIDLLLEQL</sequence>
<evidence type="ECO:0000256" key="6">
    <source>
        <dbReference type="ARBA" id="ARBA00047745"/>
    </source>
</evidence>
<dbReference type="InterPro" id="IPR029056">
    <property type="entry name" value="Ribokinase-like"/>
</dbReference>
<evidence type="ECO:0000313" key="10">
    <source>
        <dbReference type="EMBL" id="HJG29484.1"/>
    </source>
</evidence>
<proteinExistence type="inferred from homology"/>
<organism evidence="10 11">
    <name type="scientific">Subdoligranulum variabile</name>
    <dbReference type="NCBI Taxonomy" id="214851"/>
    <lineage>
        <taxon>Bacteria</taxon>
        <taxon>Bacillati</taxon>
        <taxon>Bacillota</taxon>
        <taxon>Clostridia</taxon>
        <taxon>Eubacteriales</taxon>
        <taxon>Oscillospiraceae</taxon>
        <taxon>Subdoligranulum</taxon>
    </lineage>
</organism>
<name>A0A921LQ15_9FIRM</name>
<evidence type="ECO:0000256" key="5">
    <source>
        <dbReference type="ARBA" id="ARBA00022840"/>
    </source>
</evidence>
<dbReference type="Gene3D" id="3.40.1190.20">
    <property type="match status" value="1"/>
</dbReference>
<reference evidence="10" key="2">
    <citation type="submission" date="2021-09" db="EMBL/GenBank/DDBJ databases">
        <authorList>
            <person name="Gilroy R."/>
        </authorList>
    </citation>
    <scope>NUCLEOTIDE SEQUENCE</scope>
    <source>
        <strain evidence="10">ChiBcec21-2208</strain>
    </source>
</reference>
<dbReference type="CDD" id="cd01164">
    <property type="entry name" value="FruK_PfkB_like"/>
    <property type="match status" value="1"/>
</dbReference>
<dbReference type="GO" id="GO:0016052">
    <property type="term" value="P:carbohydrate catabolic process"/>
    <property type="evidence" value="ECO:0007669"/>
    <property type="project" value="UniProtKB-ARBA"/>
</dbReference>
<keyword evidence="4 8" id="KW-0418">Kinase</keyword>
<evidence type="ECO:0000256" key="7">
    <source>
        <dbReference type="PIRNR" id="PIRNR000535"/>
    </source>
</evidence>
<dbReference type="InterPro" id="IPR002173">
    <property type="entry name" value="Carboh/pur_kinase_PfkB_CS"/>
</dbReference>
<dbReference type="EMBL" id="DYVE01000323">
    <property type="protein sequence ID" value="HJG29484.1"/>
    <property type="molecule type" value="Genomic_DNA"/>
</dbReference>
<evidence type="ECO:0000256" key="8">
    <source>
        <dbReference type="RuleBase" id="RU369061"/>
    </source>
</evidence>
<evidence type="ECO:0000313" key="11">
    <source>
        <dbReference type="Proteomes" id="UP000782880"/>
    </source>
</evidence>
<dbReference type="GO" id="GO:0009024">
    <property type="term" value="F:tagatose-6-phosphate kinase activity"/>
    <property type="evidence" value="ECO:0007669"/>
    <property type="project" value="UniProtKB-EC"/>
</dbReference>
<dbReference type="GO" id="GO:0005988">
    <property type="term" value="P:lactose metabolic process"/>
    <property type="evidence" value="ECO:0007669"/>
    <property type="project" value="UniProtKB-KW"/>
</dbReference>
<dbReference type="InterPro" id="IPR022463">
    <property type="entry name" value="1-PFruKinase"/>
</dbReference>
<dbReference type="Proteomes" id="UP000782880">
    <property type="component" value="Unassembled WGS sequence"/>
</dbReference>
<comment type="catalytic activity">
    <reaction evidence="7">
        <text>D-tagatofuranose 6-phosphate + ATP = D-tagatofuranose 1,6-bisphosphate + ADP + H(+)</text>
        <dbReference type="Rhea" id="RHEA:12420"/>
        <dbReference type="ChEBI" id="CHEBI:15378"/>
        <dbReference type="ChEBI" id="CHEBI:30616"/>
        <dbReference type="ChEBI" id="CHEBI:58694"/>
        <dbReference type="ChEBI" id="CHEBI:58695"/>
        <dbReference type="ChEBI" id="CHEBI:456216"/>
        <dbReference type="EC" id="2.7.1.144"/>
    </reaction>
</comment>
<dbReference type="NCBIfam" id="TIGR03168">
    <property type="entry name" value="1-PFK"/>
    <property type="match status" value="1"/>
</dbReference>
<comment type="catalytic activity">
    <reaction evidence="6 8">
        <text>beta-D-fructose 1-phosphate + ATP = beta-D-fructose 1,6-bisphosphate + ADP + H(+)</text>
        <dbReference type="Rhea" id="RHEA:14213"/>
        <dbReference type="ChEBI" id="CHEBI:15378"/>
        <dbReference type="ChEBI" id="CHEBI:30616"/>
        <dbReference type="ChEBI" id="CHEBI:32966"/>
        <dbReference type="ChEBI" id="CHEBI:138881"/>
        <dbReference type="ChEBI" id="CHEBI:456216"/>
        <dbReference type="EC" id="2.7.1.56"/>
    </reaction>
</comment>
<dbReference type="EC" id="2.7.1.144" evidence="7"/>
<dbReference type="FunFam" id="3.40.1190.20:FF:000001">
    <property type="entry name" value="Phosphofructokinase"/>
    <property type="match status" value="1"/>
</dbReference>
<dbReference type="SUPFAM" id="SSF53613">
    <property type="entry name" value="Ribokinase-like"/>
    <property type="match status" value="1"/>
</dbReference>
<comment type="pathway">
    <text evidence="7">Carbohydrate metabolism; D-tagatose 6-phosphate degradation; D-glyceraldehyde 3-phosphate and glycerone phosphate from D-tagatose 6-phosphate: step 1/2.</text>
</comment>
<protein>
    <recommendedName>
        <fullName evidence="7">Tagatose-6-phosphate kinase</fullName>
        <ecNumber evidence="7">2.7.1.144</ecNumber>
    </recommendedName>
</protein>
<dbReference type="GO" id="GO:0005829">
    <property type="term" value="C:cytosol"/>
    <property type="evidence" value="ECO:0007669"/>
    <property type="project" value="TreeGrafter"/>
</dbReference>
<comment type="similarity">
    <text evidence="7">Belongs to the carbohydrate kinase PfkB family. LacC subfamily.</text>
</comment>
<dbReference type="InterPro" id="IPR011611">
    <property type="entry name" value="PfkB_dom"/>
</dbReference>